<evidence type="ECO:0000313" key="4">
    <source>
        <dbReference type="Proteomes" id="UP001056756"/>
    </source>
</evidence>
<dbReference type="Pfam" id="PF03445">
    <property type="entry name" value="DUF294"/>
    <property type="match status" value="1"/>
</dbReference>
<gene>
    <name evidence="3" type="ORF">NAG76_21620</name>
</gene>
<protein>
    <submittedName>
        <fullName evidence="3">DUF294 nucleotidyltransferase-like domain-containing protein</fullName>
    </submittedName>
</protein>
<dbReference type="Proteomes" id="UP001056756">
    <property type="component" value="Chromosome"/>
</dbReference>
<dbReference type="GO" id="GO:0008773">
    <property type="term" value="F:[protein-PII] uridylyltransferase activity"/>
    <property type="evidence" value="ECO:0007669"/>
    <property type="project" value="InterPro"/>
</dbReference>
<dbReference type="KEGG" id="plig:NAG76_21620"/>
<evidence type="ECO:0000259" key="1">
    <source>
        <dbReference type="Pfam" id="PF03445"/>
    </source>
</evidence>
<dbReference type="EMBL" id="CP097899">
    <property type="protein sequence ID" value="URN94388.1"/>
    <property type="molecule type" value="Genomic_DNA"/>
</dbReference>
<evidence type="ECO:0000313" key="3">
    <source>
        <dbReference type="EMBL" id="URN94388.1"/>
    </source>
</evidence>
<dbReference type="Pfam" id="PF10335">
    <property type="entry name" value="DUF294_C"/>
    <property type="match status" value="1"/>
</dbReference>
<reference evidence="3" key="1">
    <citation type="submission" date="2022-05" db="EMBL/GenBank/DDBJ databases">
        <title>Novel bacterial taxa in a minimal lignocellulolytic consortium and its capacity to transform plastics disclosed by genome-resolved metagenomics.</title>
        <authorList>
            <person name="Rodriguez C.A.D."/>
            <person name="Diaz-Garcia L."/>
            <person name="Herrera K."/>
            <person name="Tarazona N.A."/>
            <person name="Sproer C."/>
            <person name="Overmann J."/>
            <person name="Jimenez D.J."/>
        </authorList>
    </citation>
    <scope>NUCLEOTIDE SEQUENCE</scope>
    <source>
        <strain evidence="3">MAG5</strain>
    </source>
</reference>
<feature type="domain" description="DUF294" evidence="2">
    <location>
        <begin position="211"/>
        <end position="352"/>
    </location>
</feature>
<evidence type="ECO:0000259" key="2">
    <source>
        <dbReference type="Pfam" id="PF10335"/>
    </source>
</evidence>
<dbReference type="InterPro" id="IPR018821">
    <property type="entry name" value="DUF294_put_nucleoTrafse_sb-bd"/>
</dbReference>
<feature type="domain" description="Protein-PII uridylyltransferase N-terminal" evidence="1">
    <location>
        <begin position="45"/>
        <end position="169"/>
    </location>
</feature>
<dbReference type="AlphaFoldDB" id="A0A9J6ZE99"/>
<dbReference type="InterPro" id="IPR005105">
    <property type="entry name" value="GlnD_Uridyltrans_N"/>
</dbReference>
<dbReference type="CDD" id="cd05401">
    <property type="entry name" value="NT_GlnE_GlnD_like"/>
    <property type="match status" value="1"/>
</dbReference>
<proteinExistence type="predicted"/>
<name>A0A9J6ZE99_9BACL</name>
<sequence>MEIAKFAKLKDEISSAKNVTQLRGLRDQFQQSTGHIEQLHGAYDIEQWNFHINDVHDTLIRKTVALAELRMVGEGLGPPPTSYSYLLLGSGGRSEQTLASDQDSALIYEDTFNNEEVKQYYINFSGRVVDMLKQLGYPPCDGKVQSNELMWCQSETEWKQKLENWFIDASWESIRYLLICADARCIAGNEQLFNRISDYYKLGLFRHVTIMERMIDNTVQYKMLVGVFGQFITDRYGDHVGSIDVKYGAYIPIVNSIRWLALNNHVPSTSTISRIDSLFDKEVISVSEYKQYREAFLQMLSLRLRAGHRLEDGYYEGYSKLNPKKLDSDEIRDLKKNLKIGKEIQRHVLREFGRLK</sequence>
<accession>A0A9J6ZE99</accession>
<organism evidence="3 4">
    <name type="scientific">Candidatus Pristimantibacillus lignocellulolyticus</name>
    <dbReference type="NCBI Taxonomy" id="2994561"/>
    <lineage>
        <taxon>Bacteria</taxon>
        <taxon>Bacillati</taxon>
        <taxon>Bacillota</taxon>
        <taxon>Bacilli</taxon>
        <taxon>Bacillales</taxon>
        <taxon>Paenibacillaceae</taxon>
        <taxon>Candidatus Pristimantibacillus</taxon>
    </lineage>
</organism>